<dbReference type="InterPro" id="IPR051447">
    <property type="entry name" value="Lipoprotein-release_system"/>
</dbReference>
<dbReference type="Pfam" id="PF12704">
    <property type="entry name" value="MacB_PCD"/>
    <property type="match status" value="1"/>
</dbReference>
<evidence type="ECO:0000256" key="7">
    <source>
        <dbReference type="SAM" id="Phobius"/>
    </source>
</evidence>
<keyword evidence="3" id="KW-1003">Cell membrane</keyword>
<evidence type="ECO:0000256" key="3">
    <source>
        <dbReference type="ARBA" id="ARBA00022475"/>
    </source>
</evidence>
<proteinExistence type="inferred from homology"/>
<keyword evidence="5 7" id="KW-1133">Transmembrane helix</keyword>
<feature type="transmembrane region" description="Helical" evidence="7">
    <location>
        <begin position="269"/>
        <end position="295"/>
    </location>
</feature>
<evidence type="ECO:0000259" key="9">
    <source>
        <dbReference type="Pfam" id="PF12704"/>
    </source>
</evidence>
<dbReference type="GO" id="GO:0044874">
    <property type="term" value="P:lipoprotein localization to outer membrane"/>
    <property type="evidence" value="ECO:0007669"/>
    <property type="project" value="TreeGrafter"/>
</dbReference>
<reference evidence="10 11" key="1">
    <citation type="submission" date="2009-07" db="EMBL/GenBank/DDBJ databases">
        <authorList>
            <person name="Madupu R."/>
            <person name="Sebastian Y."/>
            <person name="Durkin A.S."/>
            <person name="Torralba M."/>
            <person name="Methe B."/>
            <person name="Sutton G.G."/>
            <person name="Strausberg R.L."/>
            <person name="Nelson K.E."/>
        </authorList>
    </citation>
    <scope>NUCLEOTIDE SEQUENCE [LARGE SCALE GENOMIC DNA]</scope>
    <source>
        <strain evidence="10 11">RM3268</strain>
    </source>
</reference>
<feature type="transmembrane region" description="Helical" evidence="7">
    <location>
        <begin position="370"/>
        <end position="389"/>
    </location>
</feature>
<dbReference type="AlphaFoldDB" id="C8PGI9"/>
<dbReference type="GO" id="GO:0098797">
    <property type="term" value="C:plasma membrane protein complex"/>
    <property type="evidence" value="ECO:0007669"/>
    <property type="project" value="TreeGrafter"/>
</dbReference>
<dbReference type="eggNOG" id="COG4591">
    <property type="taxonomic scope" value="Bacteria"/>
</dbReference>
<protein>
    <submittedName>
        <fullName evidence="10">Efflux ABC transporter, permease protein</fullName>
    </submittedName>
</protein>
<dbReference type="PANTHER" id="PTHR30489">
    <property type="entry name" value="LIPOPROTEIN-RELEASING SYSTEM TRANSMEMBRANE PROTEIN LOLE"/>
    <property type="match status" value="1"/>
</dbReference>
<feature type="transmembrane region" description="Helical" evidence="7">
    <location>
        <begin position="316"/>
        <end position="343"/>
    </location>
</feature>
<evidence type="ECO:0000256" key="6">
    <source>
        <dbReference type="ARBA" id="ARBA00023136"/>
    </source>
</evidence>
<gene>
    <name evidence="10" type="ORF">CAMGR0001_0984</name>
</gene>
<dbReference type="STRING" id="824.CGRAC_1101"/>
<evidence type="ECO:0000313" key="10">
    <source>
        <dbReference type="EMBL" id="EEV18227.1"/>
    </source>
</evidence>
<comment type="similarity">
    <text evidence="2">Belongs to the ABC-4 integral membrane protein family. LolC/E subfamily.</text>
</comment>
<sequence length="404" mass="44307">MKFYKDSFLVKYLLFKYLRFDRSQPFITLSALLAFLGVGVGLTVLIVAMAIMNGFDKEFERKLFTMNYPITIHSHFRGGISKDDVEGLRADFPDLIFSPYISSQVIAKGGDRLEGGLIFGVNLNDEKRINSVVAAGAKDANLTDYGIMIGRGIKDEFMLDEGSKITMIFTKSDPGGFALIPKMKRFDVRADFSSGLIAYDKAYSYADASDLAKILGYDEGTFDGVHVFSNDPFKDLERIKKSLPGGASAVGWWQQNGNFFSALALEKRALFIVLMLIILVASLNIVSSLLMTVMNRRQEIALLLSLGASKKEVKRTFFALGATIGGGGIIFGLILGLFGVWLLGSFDIVNLPADVYGSSKLPMELSLGDLAMILIGAVLIVALSSWYPAKKATQIDVLQTLRNE</sequence>
<feature type="domain" description="ABC3 transporter permease C-terminal" evidence="8">
    <location>
        <begin position="272"/>
        <end position="395"/>
    </location>
</feature>
<evidence type="ECO:0000256" key="5">
    <source>
        <dbReference type="ARBA" id="ARBA00022989"/>
    </source>
</evidence>
<accession>C8PGI9</accession>
<evidence type="ECO:0000256" key="1">
    <source>
        <dbReference type="ARBA" id="ARBA00004651"/>
    </source>
</evidence>
<dbReference type="EMBL" id="ACYG01000019">
    <property type="protein sequence ID" value="EEV18227.1"/>
    <property type="molecule type" value="Genomic_DNA"/>
</dbReference>
<dbReference type="InterPro" id="IPR025857">
    <property type="entry name" value="MacB_PCD"/>
</dbReference>
<comment type="subcellular location">
    <subcellularLocation>
        <location evidence="1">Cell membrane</location>
        <topology evidence="1">Multi-pass membrane protein</topology>
    </subcellularLocation>
</comment>
<evidence type="ECO:0000256" key="2">
    <source>
        <dbReference type="ARBA" id="ARBA00005236"/>
    </source>
</evidence>
<dbReference type="PANTHER" id="PTHR30489:SF0">
    <property type="entry name" value="LIPOPROTEIN-RELEASING SYSTEM TRANSMEMBRANE PROTEIN LOLE"/>
    <property type="match status" value="1"/>
</dbReference>
<comment type="caution">
    <text evidence="10">The sequence shown here is derived from an EMBL/GenBank/DDBJ whole genome shotgun (WGS) entry which is preliminary data.</text>
</comment>
<evidence type="ECO:0000313" key="11">
    <source>
        <dbReference type="Proteomes" id="UP000005709"/>
    </source>
</evidence>
<dbReference type="Proteomes" id="UP000005709">
    <property type="component" value="Unassembled WGS sequence"/>
</dbReference>
<feature type="domain" description="MacB-like periplasmic core" evidence="9">
    <location>
        <begin position="32"/>
        <end position="167"/>
    </location>
</feature>
<feature type="transmembrane region" description="Helical" evidence="7">
    <location>
        <begin position="26"/>
        <end position="52"/>
    </location>
</feature>
<dbReference type="Pfam" id="PF02687">
    <property type="entry name" value="FtsX"/>
    <property type="match status" value="1"/>
</dbReference>
<keyword evidence="6 7" id="KW-0472">Membrane</keyword>
<organism evidence="10 11">
    <name type="scientific">Campylobacter gracilis RM3268</name>
    <dbReference type="NCBI Taxonomy" id="553220"/>
    <lineage>
        <taxon>Bacteria</taxon>
        <taxon>Pseudomonadati</taxon>
        <taxon>Campylobacterota</taxon>
        <taxon>Epsilonproteobacteria</taxon>
        <taxon>Campylobacterales</taxon>
        <taxon>Campylobacteraceae</taxon>
        <taxon>Campylobacter</taxon>
    </lineage>
</organism>
<name>C8PGI9_9BACT</name>
<evidence type="ECO:0000259" key="8">
    <source>
        <dbReference type="Pfam" id="PF02687"/>
    </source>
</evidence>
<evidence type="ECO:0000256" key="4">
    <source>
        <dbReference type="ARBA" id="ARBA00022692"/>
    </source>
</evidence>
<keyword evidence="4 7" id="KW-0812">Transmembrane</keyword>
<keyword evidence="11" id="KW-1185">Reference proteome</keyword>
<dbReference type="InterPro" id="IPR003838">
    <property type="entry name" value="ABC3_permease_C"/>
</dbReference>